<feature type="transmembrane region" description="Helical" evidence="20">
    <location>
        <begin position="63"/>
        <end position="91"/>
    </location>
</feature>
<evidence type="ECO:0000256" key="13">
    <source>
        <dbReference type="ARBA" id="ARBA00023098"/>
    </source>
</evidence>
<evidence type="ECO:0000256" key="16">
    <source>
        <dbReference type="ARBA" id="ARBA00023211"/>
    </source>
</evidence>
<accession>A0A346A3X1</accession>
<dbReference type="Gene3D" id="1.20.120.1760">
    <property type="match status" value="1"/>
</dbReference>
<feature type="transmembrane region" description="Helical" evidence="20">
    <location>
        <begin position="182"/>
        <end position="200"/>
    </location>
</feature>
<keyword evidence="16" id="KW-0464">Manganese</keyword>
<evidence type="ECO:0000313" key="21">
    <source>
        <dbReference type="EMBL" id="AXK83868.1"/>
    </source>
</evidence>
<organism evidence="21 22">
    <name type="scientific">Pseudolabrys taiwanensis</name>
    <dbReference type="NCBI Taxonomy" id="331696"/>
    <lineage>
        <taxon>Bacteria</taxon>
        <taxon>Pseudomonadati</taxon>
        <taxon>Pseudomonadota</taxon>
        <taxon>Alphaproteobacteria</taxon>
        <taxon>Hyphomicrobiales</taxon>
        <taxon>Xanthobacteraceae</taxon>
        <taxon>Pseudolabrys</taxon>
    </lineage>
</organism>
<evidence type="ECO:0000256" key="15">
    <source>
        <dbReference type="ARBA" id="ARBA00023209"/>
    </source>
</evidence>
<comment type="cofactor">
    <cofactor evidence="2">
        <name>Mn(2+)</name>
        <dbReference type="ChEBI" id="CHEBI:29035"/>
    </cofactor>
</comment>
<evidence type="ECO:0000256" key="18">
    <source>
        <dbReference type="ARBA" id="ARBA00033321"/>
    </source>
</evidence>
<dbReference type="AlphaFoldDB" id="A0A346A3X1"/>
<name>A0A346A3X1_9HYPH</name>
<dbReference type="PIRSF" id="PIRSF000851">
    <property type="entry name" value="PcS"/>
    <property type="match status" value="1"/>
</dbReference>
<evidence type="ECO:0000313" key="22">
    <source>
        <dbReference type="Proteomes" id="UP000254889"/>
    </source>
</evidence>
<keyword evidence="14 20" id="KW-0472">Membrane</keyword>
<evidence type="ECO:0000256" key="14">
    <source>
        <dbReference type="ARBA" id="ARBA00023136"/>
    </source>
</evidence>
<reference evidence="21 22" key="1">
    <citation type="submission" date="2018-07" db="EMBL/GenBank/DDBJ databases">
        <authorList>
            <person name="Quirk P.G."/>
            <person name="Krulwich T.A."/>
        </authorList>
    </citation>
    <scope>NUCLEOTIDE SEQUENCE [LARGE SCALE GENOMIC DNA]</scope>
    <source>
        <strain evidence="21 22">CC-BB4</strain>
    </source>
</reference>
<evidence type="ECO:0000256" key="8">
    <source>
        <dbReference type="ARBA" id="ARBA00022516"/>
    </source>
</evidence>
<keyword evidence="13" id="KW-0443">Lipid metabolism</keyword>
<dbReference type="KEGG" id="ptaw:DW352_05440"/>
<evidence type="ECO:0000256" key="10">
    <source>
        <dbReference type="ARBA" id="ARBA00022679"/>
    </source>
</evidence>
<dbReference type="GO" id="GO:0050520">
    <property type="term" value="F:phosphatidylcholine synthase activity"/>
    <property type="evidence" value="ECO:0007669"/>
    <property type="project" value="UniProtKB-EC"/>
</dbReference>
<evidence type="ECO:0000256" key="4">
    <source>
        <dbReference type="ARBA" id="ARBA00010441"/>
    </source>
</evidence>
<keyword evidence="7" id="KW-1003">Cell membrane</keyword>
<feature type="transmembrane region" description="Helical" evidence="20">
    <location>
        <begin position="126"/>
        <end position="145"/>
    </location>
</feature>
<comment type="similarity">
    <text evidence="4">Belongs to the CDP-alcohol phosphatidyltransferase class-I family.</text>
</comment>
<dbReference type="EC" id="2.7.8.24" evidence="5"/>
<feature type="transmembrane region" description="Helical" evidence="20">
    <location>
        <begin position="103"/>
        <end position="120"/>
    </location>
</feature>
<evidence type="ECO:0000256" key="6">
    <source>
        <dbReference type="ARBA" id="ARBA00015623"/>
    </source>
</evidence>
<evidence type="ECO:0000256" key="2">
    <source>
        <dbReference type="ARBA" id="ARBA00001936"/>
    </source>
</evidence>
<dbReference type="InterPro" id="IPR000462">
    <property type="entry name" value="CDP-OH_P_trans"/>
</dbReference>
<dbReference type="GO" id="GO:0005886">
    <property type="term" value="C:plasma membrane"/>
    <property type="evidence" value="ECO:0007669"/>
    <property type="project" value="UniProtKB-SubCell"/>
</dbReference>
<evidence type="ECO:0000256" key="9">
    <source>
        <dbReference type="ARBA" id="ARBA00022519"/>
    </source>
</evidence>
<keyword evidence="11 20" id="KW-0812">Transmembrane</keyword>
<dbReference type="Proteomes" id="UP000254889">
    <property type="component" value="Chromosome"/>
</dbReference>
<evidence type="ECO:0000256" key="20">
    <source>
        <dbReference type="SAM" id="Phobius"/>
    </source>
</evidence>
<evidence type="ECO:0000256" key="1">
    <source>
        <dbReference type="ARBA" id="ARBA00000958"/>
    </source>
</evidence>
<feature type="transmembrane region" description="Helical" evidence="20">
    <location>
        <begin position="157"/>
        <end position="176"/>
    </location>
</feature>
<comment type="function">
    <text evidence="19">Condenses choline with CDP-diglyceride to produce phosphatidylcholine and CMP.</text>
</comment>
<keyword evidence="8" id="KW-0444">Lipid biosynthesis</keyword>
<comment type="catalytic activity">
    <reaction evidence="1">
        <text>a CDP-1,2-diacyl-sn-glycerol + choline = a 1,2-diacyl-sn-glycero-3-phosphocholine + CMP + H(+)</text>
        <dbReference type="Rhea" id="RHEA:14597"/>
        <dbReference type="ChEBI" id="CHEBI:15354"/>
        <dbReference type="ChEBI" id="CHEBI:15378"/>
        <dbReference type="ChEBI" id="CHEBI:57643"/>
        <dbReference type="ChEBI" id="CHEBI:58332"/>
        <dbReference type="ChEBI" id="CHEBI:60377"/>
        <dbReference type="EC" id="2.7.8.24"/>
    </reaction>
</comment>
<dbReference type="OrthoDB" id="350520at2"/>
<dbReference type="GO" id="GO:0008654">
    <property type="term" value="P:phospholipid biosynthetic process"/>
    <property type="evidence" value="ECO:0007669"/>
    <property type="project" value="UniProtKB-KW"/>
</dbReference>
<dbReference type="InterPro" id="IPR026027">
    <property type="entry name" value="PcS"/>
</dbReference>
<keyword evidence="10" id="KW-0808">Transferase</keyword>
<evidence type="ECO:0000256" key="17">
    <source>
        <dbReference type="ARBA" id="ARBA00023264"/>
    </source>
</evidence>
<proteinExistence type="inferred from homology"/>
<protein>
    <recommendedName>
        <fullName evidence="6">Phosphatidylcholine synthase</fullName>
        <ecNumber evidence="5">2.7.8.24</ecNumber>
    </recommendedName>
    <alternativeName>
        <fullName evidence="18">CDP-diglyceride-choline O-phosphatidyltransferase</fullName>
    </alternativeName>
</protein>
<keyword evidence="9" id="KW-0997">Cell inner membrane</keyword>
<keyword evidence="15" id="KW-0594">Phospholipid biosynthesis</keyword>
<keyword evidence="22" id="KW-1185">Reference proteome</keyword>
<evidence type="ECO:0000256" key="7">
    <source>
        <dbReference type="ARBA" id="ARBA00022475"/>
    </source>
</evidence>
<dbReference type="EMBL" id="CP031417">
    <property type="protein sequence ID" value="AXK83868.1"/>
    <property type="molecule type" value="Genomic_DNA"/>
</dbReference>
<dbReference type="Pfam" id="PF01066">
    <property type="entry name" value="CDP-OH_P_transf"/>
    <property type="match status" value="1"/>
</dbReference>
<evidence type="ECO:0000256" key="19">
    <source>
        <dbReference type="ARBA" id="ARBA00037468"/>
    </source>
</evidence>
<evidence type="ECO:0000256" key="5">
    <source>
        <dbReference type="ARBA" id="ARBA00013195"/>
    </source>
</evidence>
<keyword evidence="17" id="KW-1208">Phospholipid metabolism</keyword>
<sequence length="207" mass="22722">MAMVFATGGHWEAMFVCLGLALVVDGVDGPLAREFKVAELLPRWSGDTLDLVVDFTTYVFVPAYAIAASGLLPVWFELAAGIIVVICGALYFADRDMKTDDNYFRGFPALWNLAAFYLYILQPPGWAGVTLILALAVLSFVPFKFVHPVRVRHLRLLNIALLIVWAALALVAVFAGLNPGPYVVWTLVLIAVYFCLVGLFRPAAQDL</sequence>
<dbReference type="InterPro" id="IPR043130">
    <property type="entry name" value="CDP-OH_PTrfase_TM_dom"/>
</dbReference>
<evidence type="ECO:0000256" key="12">
    <source>
        <dbReference type="ARBA" id="ARBA00022989"/>
    </source>
</evidence>
<gene>
    <name evidence="21" type="ORF">DW352_05440</name>
</gene>
<keyword evidence="12 20" id="KW-1133">Transmembrane helix</keyword>
<evidence type="ECO:0000256" key="11">
    <source>
        <dbReference type="ARBA" id="ARBA00022692"/>
    </source>
</evidence>
<evidence type="ECO:0000256" key="3">
    <source>
        <dbReference type="ARBA" id="ARBA00004429"/>
    </source>
</evidence>
<comment type="subcellular location">
    <subcellularLocation>
        <location evidence="3">Cell inner membrane</location>
        <topology evidence="3">Multi-pass membrane protein</topology>
    </subcellularLocation>
</comment>